<dbReference type="InterPro" id="IPR038164">
    <property type="entry name" value="Pab87_oct_sf"/>
</dbReference>
<dbReference type="EMBL" id="CP003098">
    <property type="protein sequence ID" value="AET32810.1"/>
    <property type="molecule type" value="Genomic_DNA"/>
</dbReference>
<dbReference type="STRING" id="1104324.P186_1382"/>
<sequence>MKSLESFILDKMAATKLPSVAFAIVKGGEAAYINALGFRDLERGLPATPATIYGIGSITKSFTALCILKLAEEGRLSLDDEVEKYVPVKLRPRGETVRIRHLLTHTSGLPALGYAEAYIDGLLCAGGAWMPAAKPQDIIPFLEGSDEWTVAKPGERFFYLNEGYVLLGMVVEKVTGSPYWDCVKNNILKPLGMTRTRPATEEVLKDADVAKPYYPDPERGVPTPGRIPLGITSDGGLMSSAADMAKYVSMLINRGVYNGVEIISRRAIEEAEKGRVDTPWKLLGDEKYGYGLVTSTNFLGRRLVAHGGNVLVYTAYMAYLPEEKLGVAILANSSGYPTSYIALYALAQALGRDPERELPFLLREKVMKKLEGTYRGYRGTVTYTVKAKGDYLIVRGRWGEELYLLPEEVGENYAKFQTYTRGYKTAVEFHIEKDKVKMLLERYLLVKTEAA</sequence>
<dbReference type="Gene3D" id="3.40.710.10">
    <property type="entry name" value="DD-peptidase/beta-lactamase superfamily"/>
    <property type="match status" value="1"/>
</dbReference>
<dbReference type="Pfam" id="PF00144">
    <property type="entry name" value="Beta-lactamase"/>
    <property type="match status" value="1"/>
</dbReference>
<dbReference type="AlphaFoldDB" id="G7VE37"/>
<dbReference type="Pfam" id="PF13969">
    <property type="entry name" value="Pab87_oct"/>
    <property type="match status" value="1"/>
</dbReference>
<dbReference type="PANTHER" id="PTHR46825">
    <property type="entry name" value="D-ALANYL-D-ALANINE-CARBOXYPEPTIDASE/ENDOPEPTIDASE AMPH"/>
    <property type="match status" value="1"/>
</dbReference>
<feature type="domain" description="Pab87 octamerisation" evidence="2">
    <location>
        <begin position="356"/>
        <end position="446"/>
    </location>
</feature>
<dbReference type="InterPro" id="IPR025879">
    <property type="entry name" value="Pab87_oct"/>
</dbReference>
<evidence type="ECO:0000313" key="3">
    <source>
        <dbReference type="EMBL" id="AET32810.1"/>
    </source>
</evidence>
<feature type="domain" description="Beta-lactamase-related" evidence="1">
    <location>
        <begin position="6"/>
        <end position="341"/>
    </location>
</feature>
<dbReference type="InterPro" id="IPR050491">
    <property type="entry name" value="AmpC-like"/>
</dbReference>
<dbReference type="Proteomes" id="UP000005867">
    <property type="component" value="Chromosome"/>
</dbReference>
<dbReference type="InterPro" id="IPR012338">
    <property type="entry name" value="Beta-lactam/transpept-like"/>
</dbReference>
<evidence type="ECO:0000313" key="4">
    <source>
        <dbReference type="Proteomes" id="UP000005867"/>
    </source>
</evidence>
<organism evidence="3 4">
    <name type="scientific">Pyrobaculum ferrireducens</name>
    <dbReference type="NCBI Taxonomy" id="1104324"/>
    <lineage>
        <taxon>Archaea</taxon>
        <taxon>Thermoproteota</taxon>
        <taxon>Thermoprotei</taxon>
        <taxon>Thermoproteales</taxon>
        <taxon>Thermoproteaceae</taxon>
        <taxon>Pyrobaculum</taxon>
    </lineage>
</organism>
<dbReference type="BioCyc" id="PSP1104324:GJSN-1357-MONOMER"/>
<dbReference type="OrthoDB" id="111095at2157"/>
<dbReference type="GeneID" id="11595640"/>
<accession>G7VE37</accession>
<keyword evidence="4" id="KW-1185">Reference proteome</keyword>
<dbReference type="RefSeq" id="WP_014288636.1">
    <property type="nucleotide sequence ID" value="NC_016645.1"/>
</dbReference>
<dbReference type="KEGG" id="pyr:P186_1382"/>
<dbReference type="SUPFAM" id="SSF56601">
    <property type="entry name" value="beta-lactamase/transpeptidase-like"/>
    <property type="match status" value="1"/>
</dbReference>
<gene>
    <name evidence="3" type="ORF">P186_1382</name>
</gene>
<dbReference type="Gene3D" id="2.40.128.210">
    <property type="entry name" value="Pab87 octamerisation domain"/>
    <property type="match status" value="1"/>
</dbReference>
<evidence type="ECO:0000259" key="2">
    <source>
        <dbReference type="Pfam" id="PF13969"/>
    </source>
</evidence>
<evidence type="ECO:0000259" key="1">
    <source>
        <dbReference type="Pfam" id="PF00144"/>
    </source>
</evidence>
<dbReference type="MEROPS" id="S12.008"/>
<protein>
    <submittedName>
        <fullName evidence="3">Beta-lactamase-like protein</fullName>
    </submittedName>
</protein>
<dbReference type="PANTHER" id="PTHR46825:SF9">
    <property type="entry name" value="BETA-LACTAMASE-RELATED DOMAIN-CONTAINING PROTEIN"/>
    <property type="match status" value="1"/>
</dbReference>
<name>G7VE37_9CREN</name>
<dbReference type="InterPro" id="IPR001466">
    <property type="entry name" value="Beta-lactam-related"/>
</dbReference>
<dbReference type="HOGENOM" id="CLU_020027_0_4_2"/>
<proteinExistence type="predicted"/>
<reference evidence="3 4" key="1">
    <citation type="journal article" date="2012" name="J. Bacteriol.">
        <title>Complete genome sequence of strain 1860, a crenarchaeon of the genus pyrobaculum able to grow with various electron acceptors.</title>
        <authorList>
            <person name="Mardanov A.V."/>
            <person name="Gumerov V.M."/>
            <person name="Slobodkina G.B."/>
            <person name="Beletsky A.V."/>
            <person name="Bonch-Osmolovskaya E.A."/>
            <person name="Ravin N.V."/>
            <person name="Skryabin K.G."/>
        </authorList>
    </citation>
    <scope>NUCLEOTIDE SEQUENCE [LARGE SCALE GENOMIC DNA]</scope>
    <source>
        <strain evidence="3 4">1860</strain>
    </source>
</reference>
<dbReference type="eggNOG" id="arCOG00771">
    <property type="taxonomic scope" value="Archaea"/>
</dbReference>